<protein>
    <recommendedName>
        <fullName evidence="16">Glutathione import ATP-binding protein GsiA</fullName>
        <ecNumber evidence="15">7.4.2.10</ecNumber>
    </recommendedName>
</protein>
<dbReference type="InterPro" id="IPR003593">
    <property type="entry name" value="AAA+_ATPase"/>
</dbReference>
<sequence length="634" mass="68850">MATTPAQSYAFASGIVLPPERVVSVDGLSVRFATSERTVEAVRNLSFHVDRGETLAVVGESGSGKSVTSLALMRLVEHGGGRIASGSMLLRRRGGEVIDLARADNATLRSVRGADVAMIFQEPMTSLNPVFPVGEQIAESIRLHQGKSRAAARAEALRMLELVRIPEARRVLERYPHQLSGGMRQRVMIAMALSCKPALLIADEPTTALDVTIQAEILQLVRSLQAEMHMGVVFITHDMGVVAEVADRVLVMYRGEKVEEGSSDEVFRAPAHPYTRALLSAVPRLGAMRGTDLPAKFPLLRLDSARAEQAAPQDTVRAGAAPILRVQDLVTRFDVPGGLFGRVTRRVHAVEQVSFDLYPGETLALVGESGCGKSTTGRSLLRLVESQSGTIEFNGQNISKLEGPALQTLRRNIQFIFQDPFASLDPRVPVGYSIMEPLLVHKAASGKEAEQRVAWLLDKVGLDPSHAARYPHEFSGGQRQRICIARALALNPKVVVADESVSALDVSIQAQIVNLMLDLQRELGIAFLFISHDMAVVERVSHRVAVMYLGQIVEIGPRRAIFENPQHPYTKKLMSAVPIADPARRHLRREPLNDEIPSPIRAVGDEPVVQPLVQVAGSAGAGHFVARHAVGGAY</sequence>
<keyword evidence="5" id="KW-1003">Cell membrane</keyword>
<keyword evidence="10 19" id="KW-0067">ATP-binding</keyword>
<dbReference type="PANTHER" id="PTHR43776:SF15">
    <property type="entry name" value="GLUTATHIONE IMPORT ATP-BINDING PROTEIN GSIA"/>
    <property type="match status" value="1"/>
</dbReference>
<evidence type="ECO:0000256" key="12">
    <source>
        <dbReference type="ARBA" id="ARBA00023136"/>
    </source>
</evidence>
<evidence type="ECO:0000259" key="18">
    <source>
        <dbReference type="PROSITE" id="PS50893"/>
    </source>
</evidence>
<dbReference type="SMART" id="SM00382">
    <property type="entry name" value="AAA"/>
    <property type="match status" value="2"/>
</dbReference>
<dbReference type="NCBIfam" id="TIGR01727">
    <property type="entry name" value="oligo_HPY"/>
    <property type="match status" value="1"/>
</dbReference>
<gene>
    <name evidence="21" type="primary">yliA</name>
    <name evidence="21" type="ORF">CO2235_150423</name>
    <name evidence="20" type="ORF">CO2235_U670011</name>
    <name evidence="19" type="ORF">JTE92_22225</name>
</gene>
<comment type="catalytic activity">
    <reaction evidence="17">
        <text>glutathione(out) + ATP + H2O = glutathione(in) + ADP + phosphate + H(+)</text>
        <dbReference type="Rhea" id="RHEA:29791"/>
        <dbReference type="ChEBI" id="CHEBI:15377"/>
        <dbReference type="ChEBI" id="CHEBI:15378"/>
        <dbReference type="ChEBI" id="CHEBI:30616"/>
        <dbReference type="ChEBI" id="CHEBI:43474"/>
        <dbReference type="ChEBI" id="CHEBI:57925"/>
        <dbReference type="ChEBI" id="CHEBI:456216"/>
        <dbReference type="EC" id="7.4.2.10"/>
    </reaction>
</comment>
<dbReference type="GO" id="GO:0005524">
    <property type="term" value="F:ATP binding"/>
    <property type="evidence" value="ECO:0007669"/>
    <property type="project" value="UniProtKB-KW"/>
</dbReference>
<dbReference type="GO" id="GO:0055085">
    <property type="term" value="P:transmembrane transport"/>
    <property type="evidence" value="ECO:0007669"/>
    <property type="project" value="UniProtKB-ARBA"/>
</dbReference>
<dbReference type="InterPro" id="IPR003439">
    <property type="entry name" value="ABC_transporter-like_ATP-bd"/>
</dbReference>
<dbReference type="PROSITE" id="PS50893">
    <property type="entry name" value="ABC_TRANSPORTER_2"/>
    <property type="match status" value="2"/>
</dbReference>
<keyword evidence="8" id="KW-0547">Nucleotide-binding</keyword>
<dbReference type="FunFam" id="3.40.50.300:FF:000016">
    <property type="entry name" value="Oligopeptide ABC transporter ATP-binding component"/>
    <property type="match status" value="2"/>
</dbReference>
<dbReference type="EC" id="7.4.2.10" evidence="15"/>
<name>A0A375FT64_9BURK</name>
<dbReference type="GO" id="GO:0015833">
    <property type="term" value="P:peptide transport"/>
    <property type="evidence" value="ECO:0007669"/>
    <property type="project" value="InterPro"/>
</dbReference>
<evidence type="ECO:0000256" key="17">
    <source>
        <dbReference type="ARBA" id="ARBA00047640"/>
    </source>
</evidence>
<dbReference type="EMBL" id="OGUS01000073">
    <property type="protein sequence ID" value="SPC07398.1"/>
    <property type="molecule type" value="Genomic_DNA"/>
</dbReference>
<dbReference type="NCBIfam" id="NF008453">
    <property type="entry name" value="PRK11308.1"/>
    <property type="match status" value="2"/>
</dbReference>
<reference evidence="20" key="2">
    <citation type="submission" date="2018-01" db="EMBL/GenBank/DDBJ databases">
        <authorList>
            <person name="Clerissi C."/>
        </authorList>
    </citation>
    <scope>NUCLEOTIDE SEQUENCE</scope>
    <source>
        <strain evidence="20">Cupriavidus oxalaticus LMG 2235</strain>
    </source>
</reference>
<accession>A0A375FT64</accession>
<dbReference type="SUPFAM" id="SSF52540">
    <property type="entry name" value="P-loop containing nucleoside triphosphate hydrolases"/>
    <property type="match status" value="2"/>
</dbReference>
<dbReference type="Pfam" id="PF08352">
    <property type="entry name" value="oligo_HPY"/>
    <property type="match status" value="2"/>
</dbReference>
<dbReference type="PANTHER" id="PTHR43776">
    <property type="entry name" value="TRANSPORT ATP-BINDING PROTEIN"/>
    <property type="match status" value="1"/>
</dbReference>
<dbReference type="GO" id="GO:0016887">
    <property type="term" value="F:ATP hydrolysis activity"/>
    <property type="evidence" value="ECO:0007669"/>
    <property type="project" value="InterPro"/>
</dbReference>
<evidence type="ECO:0000256" key="9">
    <source>
        <dbReference type="ARBA" id="ARBA00022801"/>
    </source>
</evidence>
<keyword evidence="11" id="KW-1278">Translocase</keyword>
<dbReference type="Proteomes" id="UP000623307">
    <property type="component" value="Chromosome 2"/>
</dbReference>
<comment type="subcellular location">
    <subcellularLocation>
        <location evidence="2">Cell inner membrane</location>
    </subcellularLocation>
    <subcellularLocation>
        <location evidence="1">Membrane</location>
        <topology evidence="1">Peripheral membrane protein</topology>
    </subcellularLocation>
</comment>
<keyword evidence="4" id="KW-0813">Transport</keyword>
<dbReference type="InterPro" id="IPR050319">
    <property type="entry name" value="ABC_transp_ATP-bind"/>
</dbReference>
<evidence type="ECO:0000256" key="7">
    <source>
        <dbReference type="ARBA" id="ARBA00022737"/>
    </source>
</evidence>
<dbReference type="NCBIfam" id="NF007739">
    <property type="entry name" value="PRK10419.1"/>
    <property type="match status" value="2"/>
</dbReference>
<feature type="domain" description="ABC transporter" evidence="18">
    <location>
        <begin position="324"/>
        <end position="574"/>
    </location>
</feature>
<evidence type="ECO:0000256" key="13">
    <source>
        <dbReference type="ARBA" id="ARBA00037530"/>
    </source>
</evidence>
<keyword evidence="9" id="KW-0378">Hydrolase</keyword>
<keyword evidence="7" id="KW-0677">Repeat</keyword>
<reference evidence="22" key="1">
    <citation type="submission" date="2018-01" db="EMBL/GenBank/DDBJ databases">
        <authorList>
            <person name="Gaut B.S."/>
            <person name="Morton B.R."/>
            <person name="Clegg M.T."/>
            <person name="Duvall M.R."/>
        </authorList>
    </citation>
    <scope>NUCLEOTIDE SEQUENCE [LARGE SCALE GENOMIC DNA]</scope>
</reference>
<comment type="similarity">
    <text evidence="14">Belongs to the ABC transporter superfamily. Glutathione importer (TC 3.A.1.5.11) family.</text>
</comment>
<dbReference type="Proteomes" id="UP000256862">
    <property type="component" value="Chromosome CO2235"/>
</dbReference>
<dbReference type="GeneID" id="303492276"/>
<keyword evidence="12" id="KW-0472">Membrane</keyword>
<dbReference type="PROSITE" id="PS00211">
    <property type="entry name" value="ABC_TRANSPORTER_1"/>
    <property type="match status" value="2"/>
</dbReference>
<dbReference type="InterPro" id="IPR027417">
    <property type="entry name" value="P-loop_NTPase"/>
</dbReference>
<evidence type="ECO:0000256" key="10">
    <source>
        <dbReference type="ARBA" id="ARBA00022840"/>
    </source>
</evidence>
<evidence type="ECO:0000256" key="3">
    <source>
        <dbReference type="ARBA" id="ARBA00011469"/>
    </source>
</evidence>
<dbReference type="AlphaFoldDB" id="A0A375FT64"/>
<evidence type="ECO:0000256" key="14">
    <source>
        <dbReference type="ARBA" id="ARBA00038416"/>
    </source>
</evidence>
<dbReference type="Gene3D" id="3.40.50.300">
    <property type="entry name" value="P-loop containing nucleotide triphosphate hydrolases"/>
    <property type="match status" value="2"/>
</dbReference>
<evidence type="ECO:0000256" key="1">
    <source>
        <dbReference type="ARBA" id="ARBA00004170"/>
    </source>
</evidence>
<evidence type="ECO:0000313" key="23">
    <source>
        <dbReference type="Proteomes" id="UP000623307"/>
    </source>
</evidence>
<evidence type="ECO:0000256" key="6">
    <source>
        <dbReference type="ARBA" id="ARBA00022519"/>
    </source>
</evidence>
<evidence type="ECO:0000313" key="21">
    <source>
        <dbReference type="EMBL" id="SPC12768.1"/>
    </source>
</evidence>
<keyword evidence="23" id="KW-1185">Reference proteome</keyword>
<dbReference type="InterPro" id="IPR017871">
    <property type="entry name" value="ABC_transporter-like_CS"/>
</dbReference>
<dbReference type="Pfam" id="PF00005">
    <property type="entry name" value="ABC_tran"/>
    <property type="match status" value="2"/>
</dbReference>
<dbReference type="CDD" id="cd03257">
    <property type="entry name" value="ABC_NikE_OppD_transporters"/>
    <property type="match status" value="2"/>
</dbReference>
<evidence type="ECO:0000256" key="5">
    <source>
        <dbReference type="ARBA" id="ARBA00022475"/>
    </source>
</evidence>
<dbReference type="GO" id="GO:0005886">
    <property type="term" value="C:plasma membrane"/>
    <property type="evidence" value="ECO:0007669"/>
    <property type="project" value="UniProtKB-SubCell"/>
</dbReference>
<reference evidence="19 23" key="3">
    <citation type="submission" date="2021-02" db="EMBL/GenBank/DDBJ databases">
        <title>Complete Genome Sequence of Cupriavidus oxalaticus Strain Ox1, a Soil Oxalate-Degrading Species.</title>
        <authorList>
            <person name="Palmieri F."/>
            <person name="Udriet P."/>
            <person name="Deuasquier M."/>
            <person name="Beaudoing E."/>
            <person name="Johnson S.L."/>
            <person name="Davenport K.W."/>
            <person name="Chain P.S."/>
            <person name="Bindschedler S."/>
            <person name="Junier P."/>
        </authorList>
    </citation>
    <scope>NUCLEOTIDE SEQUENCE [LARGE SCALE GENOMIC DNA]</scope>
    <source>
        <strain evidence="19 23">Ox1</strain>
    </source>
</reference>
<evidence type="ECO:0000256" key="8">
    <source>
        <dbReference type="ARBA" id="ARBA00022741"/>
    </source>
</evidence>
<comment type="subunit">
    <text evidence="3">The complex is composed of two ATP-binding proteins (GsiA), two transmembrane proteins (GsiC and GsiD) and a solute-binding protein (GsiB).</text>
</comment>
<dbReference type="RefSeq" id="WP_063237913.1">
    <property type="nucleotide sequence ID" value="NZ_CP069810.1"/>
</dbReference>
<evidence type="ECO:0000256" key="11">
    <source>
        <dbReference type="ARBA" id="ARBA00022967"/>
    </source>
</evidence>
<keyword evidence="6" id="KW-0997">Cell inner membrane</keyword>
<organism evidence="20 22">
    <name type="scientific">Cupriavidus oxalaticus</name>
    <dbReference type="NCBI Taxonomy" id="96344"/>
    <lineage>
        <taxon>Bacteria</taxon>
        <taxon>Pseudomonadati</taxon>
        <taxon>Pseudomonadota</taxon>
        <taxon>Betaproteobacteria</taxon>
        <taxon>Burkholderiales</taxon>
        <taxon>Burkholderiaceae</taxon>
        <taxon>Cupriavidus</taxon>
    </lineage>
</organism>
<dbReference type="EMBL" id="CP069812">
    <property type="protein sequence ID" value="QRQ92849.1"/>
    <property type="molecule type" value="Genomic_DNA"/>
</dbReference>
<proteinExistence type="inferred from homology"/>
<evidence type="ECO:0000313" key="20">
    <source>
        <dbReference type="EMBL" id="SPC07398.1"/>
    </source>
</evidence>
<comment type="function">
    <text evidence="13">Part of the ABC transporter complex GsiABCD involved in glutathione import. Responsible for energy coupling to the transport system.</text>
</comment>
<dbReference type="EMBL" id="OGUS01000115">
    <property type="protein sequence ID" value="SPC12768.1"/>
    <property type="molecule type" value="Genomic_DNA"/>
</dbReference>
<evidence type="ECO:0000313" key="22">
    <source>
        <dbReference type="Proteomes" id="UP000256862"/>
    </source>
</evidence>
<evidence type="ECO:0000256" key="2">
    <source>
        <dbReference type="ARBA" id="ARBA00004533"/>
    </source>
</evidence>
<evidence type="ECO:0000313" key="19">
    <source>
        <dbReference type="EMBL" id="QRQ92849.1"/>
    </source>
</evidence>
<evidence type="ECO:0000256" key="15">
    <source>
        <dbReference type="ARBA" id="ARBA00039050"/>
    </source>
</evidence>
<dbReference type="InterPro" id="IPR013563">
    <property type="entry name" value="Oligopep_ABC_C"/>
</dbReference>
<feature type="domain" description="ABC transporter" evidence="18">
    <location>
        <begin position="25"/>
        <end position="279"/>
    </location>
</feature>
<evidence type="ECO:0000256" key="4">
    <source>
        <dbReference type="ARBA" id="ARBA00022448"/>
    </source>
</evidence>
<evidence type="ECO:0000256" key="16">
    <source>
        <dbReference type="ARBA" id="ARBA00041187"/>
    </source>
</evidence>